<dbReference type="InterPro" id="IPR001240">
    <property type="entry name" value="PRAI_dom"/>
</dbReference>
<dbReference type="Pfam" id="PF00697">
    <property type="entry name" value="PRAI"/>
    <property type="match status" value="1"/>
</dbReference>
<dbReference type="UniPathway" id="UPA00035">
    <property type="reaction ID" value="UER00042"/>
</dbReference>
<name>A0A2T6B7U8_9RHOB</name>
<evidence type="ECO:0000259" key="10">
    <source>
        <dbReference type="Pfam" id="PF00697"/>
    </source>
</evidence>
<gene>
    <name evidence="9" type="primary">trpF</name>
    <name evidence="11" type="ORF">C8N44_102181</name>
</gene>
<dbReference type="InterPro" id="IPR013785">
    <property type="entry name" value="Aldolase_TIM"/>
</dbReference>
<evidence type="ECO:0000256" key="8">
    <source>
        <dbReference type="ARBA" id="ARBA00023235"/>
    </source>
</evidence>
<protein>
    <recommendedName>
        <fullName evidence="4 9">N-(5'-phosphoribosyl)anthranilate isomerase</fullName>
        <shortName evidence="9">PRAI</shortName>
        <ecNumber evidence="3 9">5.3.1.24</ecNumber>
    </recommendedName>
</protein>
<dbReference type="Gene3D" id="3.20.20.70">
    <property type="entry name" value="Aldolase class I"/>
    <property type="match status" value="1"/>
</dbReference>
<dbReference type="Proteomes" id="UP000244069">
    <property type="component" value="Unassembled WGS sequence"/>
</dbReference>
<dbReference type="EMBL" id="QBKN01000002">
    <property type="protein sequence ID" value="PTX52135.1"/>
    <property type="molecule type" value="Genomic_DNA"/>
</dbReference>
<dbReference type="PANTHER" id="PTHR42894:SF1">
    <property type="entry name" value="N-(5'-PHOSPHORIBOSYL)ANTHRANILATE ISOMERASE"/>
    <property type="match status" value="1"/>
</dbReference>
<keyword evidence="7 9" id="KW-0057">Aromatic amino acid biosynthesis</keyword>
<comment type="caution">
    <text evidence="11">The sequence shown here is derived from an EMBL/GenBank/DDBJ whole genome shotgun (WGS) entry which is preliminary data.</text>
</comment>
<evidence type="ECO:0000256" key="2">
    <source>
        <dbReference type="ARBA" id="ARBA00004664"/>
    </source>
</evidence>
<evidence type="ECO:0000256" key="9">
    <source>
        <dbReference type="HAMAP-Rule" id="MF_00135"/>
    </source>
</evidence>
<keyword evidence="5 9" id="KW-0028">Amino-acid biosynthesis</keyword>
<dbReference type="PANTHER" id="PTHR42894">
    <property type="entry name" value="N-(5'-PHOSPHORIBOSYL)ANTHRANILATE ISOMERASE"/>
    <property type="match status" value="1"/>
</dbReference>
<evidence type="ECO:0000313" key="11">
    <source>
        <dbReference type="EMBL" id="PTX52135.1"/>
    </source>
</evidence>
<dbReference type="InterPro" id="IPR011060">
    <property type="entry name" value="RibuloseP-bd_barrel"/>
</dbReference>
<comment type="pathway">
    <text evidence="2 9">Amino-acid biosynthesis; L-tryptophan biosynthesis; L-tryptophan from chorismate: step 3/5.</text>
</comment>
<evidence type="ECO:0000256" key="6">
    <source>
        <dbReference type="ARBA" id="ARBA00022822"/>
    </source>
</evidence>
<feature type="domain" description="N-(5'phosphoribosyl) anthranilate isomerase (PRAI)" evidence="10">
    <location>
        <begin position="7"/>
        <end position="210"/>
    </location>
</feature>
<accession>A0A2T6B7U8</accession>
<keyword evidence="6 9" id="KW-0822">Tryptophan biosynthesis</keyword>
<dbReference type="RefSeq" id="WP_107974659.1">
    <property type="nucleotide sequence ID" value="NZ_BMEZ01000002.1"/>
</dbReference>
<keyword evidence="8 9" id="KW-0413">Isomerase</keyword>
<dbReference type="CDD" id="cd00405">
    <property type="entry name" value="PRAI"/>
    <property type="match status" value="1"/>
</dbReference>
<dbReference type="SUPFAM" id="SSF51366">
    <property type="entry name" value="Ribulose-phoshate binding barrel"/>
    <property type="match status" value="1"/>
</dbReference>
<keyword evidence="12" id="KW-1185">Reference proteome</keyword>
<evidence type="ECO:0000256" key="3">
    <source>
        <dbReference type="ARBA" id="ARBA00012572"/>
    </source>
</evidence>
<dbReference type="GO" id="GO:0000162">
    <property type="term" value="P:L-tryptophan biosynthetic process"/>
    <property type="evidence" value="ECO:0007669"/>
    <property type="project" value="UniProtKB-UniRule"/>
</dbReference>
<dbReference type="EC" id="5.3.1.24" evidence="3 9"/>
<evidence type="ECO:0000256" key="1">
    <source>
        <dbReference type="ARBA" id="ARBA00001164"/>
    </source>
</evidence>
<dbReference type="GO" id="GO:0004640">
    <property type="term" value="F:phosphoribosylanthranilate isomerase activity"/>
    <property type="evidence" value="ECO:0007669"/>
    <property type="project" value="UniProtKB-UniRule"/>
</dbReference>
<comment type="catalytic activity">
    <reaction evidence="1 9">
        <text>N-(5-phospho-beta-D-ribosyl)anthranilate = 1-(2-carboxyphenylamino)-1-deoxy-D-ribulose 5-phosphate</text>
        <dbReference type="Rhea" id="RHEA:21540"/>
        <dbReference type="ChEBI" id="CHEBI:18277"/>
        <dbReference type="ChEBI" id="CHEBI:58613"/>
        <dbReference type="EC" id="5.3.1.24"/>
    </reaction>
</comment>
<dbReference type="HAMAP" id="MF_00135">
    <property type="entry name" value="PRAI"/>
    <property type="match status" value="1"/>
</dbReference>
<dbReference type="InterPro" id="IPR044643">
    <property type="entry name" value="TrpF_fam"/>
</dbReference>
<dbReference type="NCBIfam" id="NF002295">
    <property type="entry name" value="PRK01222.1-1"/>
    <property type="match status" value="1"/>
</dbReference>
<dbReference type="OrthoDB" id="9796196at2"/>
<dbReference type="AlphaFoldDB" id="A0A2T6B7U8"/>
<reference evidence="11 12" key="1">
    <citation type="submission" date="2018-04" db="EMBL/GenBank/DDBJ databases">
        <title>Genomic Encyclopedia of Archaeal and Bacterial Type Strains, Phase II (KMG-II): from individual species to whole genera.</title>
        <authorList>
            <person name="Goeker M."/>
        </authorList>
    </citation>
    <scope>NUCLEOTIDE SEQUENCE [LARGE SCALE GENOMIC DNA]</scope>
    <source>
        <strain evidence="11 12">DSM 29329</strain>
    </source>
</reference>
<evidence type="ECO:0000256" key="7">
    <source>
        <dbReference type="ARBA" id="ARBA00023141"/>
    </source>
</evidence>
<organism evidence="11 12">
    <name type="scientific">Allosediminivita pacifica</name>
    <dbReference type="NCBI Taxonomy" id="1267769"/>
    <lineage>
        <taxon>Bacteria</taxon>
        <taxon>Pseudomonadati</taxon>
        <taxon>Pseudomonadota</taxon>
        <taxon>Alphaproteobacteria</taxon>
        <taxon>Rhodobacterales</taxon>
        <taxon>Paracoccaceae</taxon>
        <taxon>Allosediminivita</taxon>
    </lineage>
</organism>
<comment type="similarity">
    <text evidence="9">Belongs to the TrpF family.</text>
</comment>
<evidence type="ECO:0000256" key="5">
    <source>
        <dbReference type="ARBA" id="ARBA00022605"/>
    </source>
</evidence>
<sequence length="221" mass="23346">MRSDMRVKICGLSRPEDVDAAARAGAAYCGFVFFEKSPRHVSLETARQLAVDAPLGLAKVGLVVNPDDALLDEIAAKVPLDILQLHGSESPERVAEVRARYGLPVMKAVGVADEADLAEVELYGQVADQLLIDAKPPKEATLPGGNGLAFDWRLVAGRRFPRPWMLAGGLTPANVAEAVALTGAQQIDVSSGVEAARGVKDAGLIRDFVAAARDAAPVPRF</sequence>
<proteinExistence type="inferred from homology"/>
<evidence type="ECO:0000256" key="4">
    <source>
        <dbReference type="ARBA" id="ARBA00022272"/>
    </source>
</evidence>
<evidence type="ECO:0000313" key="12">
    <source>
        <dbReference type="Proteomes" id="UP000244069"/>
    </source>
</evidence>